<evidence type="ECO:0000256" key="2">
    <source>
        <dbReference type="SAM" id="Coils"/>
    </source>
</evidence>
<dbReference type="EMBL" id="JAMPKK010000003">
    <property type="protein sequence ID" value="MEP0863271.1"/>
    <property type="molecule type" value="Genomic_DNA"/>
</dbReference>
<dbReference type="InterPro" id="IPR011990">
    <property type="entry name" value="TPR-like_helical_dom_sf"/>
</dbReference>
<sequence>MKINKQVALALSFLFLSAAAAVAQPQPAATTLSVQEQQEVERLRLELEIRDRVQLEVDRAFSRTTTLLNTLLFILTLFPIVASAGVFLLRRTVINQIVSETQNQLEQIREKFATQLEEQVTANLKNLTDNTQAGSDSLLQLNNLISEAQAVLGELKEQKIIVSQEFETLRYNHYYEPQIEPINSEYQNHLSEFTLDAQSDLAVPIQELDANANQILNANDYLIQGNAYFSEGRYLEANQSYNAAVKIEPNFSEARYNNSRCYAVQYRVNLAIGNLQWAIDIEPNYKEIAKADSAFDAIRSDAQFKKLLSE</sequence>
<comment type="caution">
    <text evidence="5">The sequence shown here is derived from an EMBL/GenBank/DDBJ whole genome shotgun (WGS) entry which is preliminary data.</text>
</comment>
<keyword evidence="6" id="KW-1185">Reference proteome</keyword>
<keyword evidence="2" id="KW-0175">Coiled coil</keyword>
<evidence type="ECO:0000313" key="5">
    <source>
        <dbReference type="EMBL" id="MEP0863271.1"/>
    </source>
</evidence>
<dbReference type="Pfam" id="PF13414">
    <property type="entry name" value="TPR_11"/>
    <property type="match status" value="1"/>
</dbReference>
<feature type="transmembrane region" description="Helical" evidence="3">
    <location>
        <begin position="67"/>
        <end position="89"/>
    </location>
</feature>
<dbReference type="RefSeq" id="WP_190420387.1">
    <property type="nucleotide sequence ID" value="NZ_JAMPKK010000003.1"/>
</dbReference>
<evidence type="ECO:0000256" key="3">
    <source>
        <dbReference type="SAM" id="Phobius"/>
    </source>
</evidence>
<dbReference type="SMART" id="SM00028">
    <property type="entry name" value="TPR"/>
    <property type="match status" value="2"/>
</dbReference>
<accession>A0ABV0JKM8</accession>
<keyword evidence="3" id="KW-0472">Membrane</keyword>
<dbReference type="Gene3D" id="1.25.40.10">
    <property type="entry name" value="Tetratricopeptide repeat domain"/>
    <property type="match status" value="1"/>
</dbReference>
<dbReference type="SUPFAM" id="SSF48452">
    <property type="entry name" value="TPR-like"/>
    <property type="match status" value="1"/>
</dbReference>
<feature type="coiled-coil region" evidence="2">
    <location>
        <begin position="98"/>
        <end position="158"/>
    </location>
</feature>
<dbReference type="InterPro" id="IPR019734">
    <property type="entry name" value="TPR_rpt"/>
</dbReference>
<dbReference type="Proteomes" id="UP001442494">
    <property type="component" value="Unassembled WGS sequence"/>
</dbReference>
<gene>
    <name evidence="5" type="ORF">NDI37_02170</name>
</gene>
<feature type="signal peptide" evidence="4">
    <location>
        <begin position="1"/>
        <end position="23"/>
    </location>
</feature>
<evidence type="ECO:0000256" key="4">
    <source>
        <dbReference type="SAM" id="SignalP"/>
    </source>
</evidence>
<keyword evidence="1" id="KW-0802">TPR repeat</keyword>
<organism evidence="5 6">
    <name type="scientific">Funiculus sociatus GB2-A5</name>
    <dbReference type="NCBI Taxonomy" id="2933946"/>
    <lineage>
        <taxon>Bacteria</taxon>
        <taxon>Bacillati</taxon>
        <taxon>Cyanobacteriota</taxon>
        <taxon>Cyanophyceae</taxon>
        <taxon>Coleofasciculales</taxon>
        <taxon>Coleofasciculaceae</taxon>
        <taxon>Funiculus</taxon>
    </lineage>
</organism>
<dbReference type="NCBIfam" id="NF047558">
    <property type="entry name" value="TPR_END_plus"/>
    <property type="match status" value="1"/>
</dbReference>
<name>A0ABV0JKM8_9CYAN</name>
<keyword evidence="3" id="KW-0812">Transmembrane</keyword>
<proteinExistence type="predicted"/>
<feature type="chain" id="PRO_5045964571" evidence="4">
    <location>
        <begin position="24"/>
        <end position="310"/>
    </location>
</feature>
<keyword evidence="3" id="KW-1133">Transmembrane helix</keyword>
<protein>
    <submittedName>
        <fullName evidence="5">Tetratricopeptide repeat protein</fullName>
    </submittedName>
</protein>
<feature type="repeat" description="TPR" evidence="1">
    <location>
        <begin position="218"/>
        <end position="251"/>
    </location>
</feature>
<dbReference type="PROSITE" id="PS50005">
    <property type="entry name" value="TPR"/>
    <property type="match status" value="1"/>
</dbReference>
<keyword evidence="4" id="KW-0732">Signal</keyword>
<evidence type="ECO:0000256" key="1">
    <source>
        <dbReference type="PROSITE-ProRule" id="PRU00339"/>
    </source>
</evidence>
<evidence type="ECO:0000313" key="6">
    <source>
        <dbReference type="Proteomes" id="UP001442494"/>
    </source>
</evidence>
<reference evidence="5 6" key="1">
    <citation type="submission" date="2022-04" db="EMBL/GenBank/DDBJ databases">
        <title>Positive selection, recombination, and allopatry shape intraspecific diversity of widespread and dominant cyanobacteria.</title>
        <authorList>
            <person name="Wei J."/>
            <person name="Shu W."/>
            <person name="Hu C."/>
        </authorList>
    </citation>
    <scope>NUCLEOTIDE SEQUENCE [LARGE SCALE GENOMIC DNA]</scope>
    <source>
        <strain evidence="5 6">GB2-A5</strain>
    </source>
</reference>